<evidence type="ECO:0000256" key="10">
    <source>
        <dbReference type="ARBA" id="ARBA00067609"/>
    </source>
</evidence>
<dbReference type="InterPro" id="IPR001623">
    <property type="entry name" value="DnaJ_domain"/>
</dbReference>
<feature type="domain" description="CR-type" evidence="14">
    <location>
        <begin position="164"/>
        <end position="243"/>
    </location>
</feature>
<feature type="binding site" evidence="11">
    <location>
        <position position="177"/>
    </location>
    <ligand>
        <name>Zn(2+)</name>
        <dbReference type="ChEBI" id="CHEBI:29105"/>
        <label>1</label>
    </ligand>
</feature>
<dbReference type="SUPFAM" id="SSF46565">
    <property type="entry name" value="Chaperone J-domain"/>
    <property type="match status" value="1"/>
</dbReference>
<comment type="subunit">
    <text evidence="11">Homodimer.</text>
</comment>
<dbReference type="GO" id="GO:0005524">
    <property type="term" value="F:ATP binding"/>
    <property type="evidence" value="ECO:0007669"/>
    <property type="project" value="InterPro"/>
</dbReference>
<keyword evidence="8 11" id="KW-0143">Chaperone</keyword>
<evidence type="ECO:0000313" key="15">
    <source>
        <dbReference type="EMBL" id="SDS97376.1"/>
    </source>
</evidence>
<dbReference type="PANTHER" id="PTHR43096:SF54">
    <property type="entry name" value="CHAPERONE PROTEIN DNAJ 1"/>
    <property type="match status" value="1"/>
</dbReference>
<dbReference type="GO" id="GO:0009408">
    <property type="term" value="P:response to heat"/>
    <property type="evidence" value="ECO:0007669"/>
    <property type="project" value="InterPro"/>
</dbReference>
<organism evidence="15 16">
    <name type="scientific">Nocardioides scoriae</name>
    <dbReference type="NCBI Taxonomy" id="642780"/>
    <lineage>
        <taxon>Bacteria</taxon>
        <taxon>Bacillati</taxon>
        <taxon>Actinomycetota</taxon>
        <taxon>Actinomycetes</taxon>
        <taxon>Propionibacteriales</taxon>
        <taxon>Nocardioidaceae</taxon>
        <taxon>Nocardioides</taxon>
    </lineage>
</organism>
<feature type="binding site" evidence="11">
    <location>
        <position position="220"/>
    </location>
    <ligand>
        <name>Zn(2+)</name>
        <dbReference type="ChEBI" id="CHEBI:29105"/>
        <label>2</label>
    </ligand>
</feature>
<dbReference type="FunFam" id="2.60.260.20:FF:000013">
    <property type="entry name" value="DnaJ subfamily B member 11"/>
    <property type="match status" value="1"/>
</dbReference>
<keyword evidence="4 11" id="KW-0677">Repeat</keyword>
<dbReference type="GO" id="GO:0008270">
    <property type="term" value="F:zinc ion binding"/>
    <property type="evidence" value="ECO:0007669"/>
    <property type="project" value="UniProtKB-UniRule"/>
</dbReference>
<evidence type="ECO:0000256" key="12">
    <source>
        <dbReference type="PROSITE-ProRule" id="PRU00546"/>
    </source>
</evidence>
<accession>A0A1H1WLZ1</accession>
<dbReference type="InterPro" id="IPR008971">
    <property type="entry name" value="HSP40/DnaJ_pept-bd"/>
</dbReference>
<keyword evidence="16" id="KW-1185">Reference proteome</keyword>
<dbReference type="PROSITE" id="PS51188">
    <property type="entry name" value="ZF_CR"/>
    <property type="match status" value="1"/>
</dbReference>
<evidence type="ECO:0000256" key="4">
    <source>
        <dbReference type="ARBA" id="ARBA00022737"/>
    </source>
</evidence>
<proteinExistence type="inferred from homology"/>
<reference evidence="16" key="1">
    <citation type="submission" date="2016-10" db="EMBL/GenBank/DDBJ databases">
        <authorList>
            <person name="Varghese N."/>
            <person name="Submissions S."/>
        </authorList>
    </citation>
    <scope>NUCLEOTIDE SEQUENCE [LARGE SCALE GENOMIC DNA]</scope>
    <source>
        <strain evidence="16">DSM 22127</strain>
    </source>
</reference>
<dbReference type="CDD" id="cd10747">
    <property type="entry name" value="DnaJ_C"/>
    <property type="match status" value="1"/>
</dbReference>
<gene>
    <name evidence="11" type="primary">dnaJ</name>
    <name evidence="15" type="ORF">SAMN04488570_3182</name>
</gene>
<evidence type="ECO:0000259" key="14">
    <source>
        <dbReference type="PROSITE" id="PS51188"/>
    </source>
</evidence>
<dbReference type="STRING" id="642780.SAMN04488570_3182"/>
<feature type="binding site" evidence="11">
    <location>
        <position position="217"/>
    </location>
    <ligand>
        <name>Zn(2+)</name>
        <dbReference type="ChEBI" id="CHEBI:29105"/>
        <label>2</label>
    </ligand>
</feature>
<evidence type="ECO:0000256" key="7">
    <source>
        <dbReference type="ARBA" id="ARBA00023016"/>
    </source>
</evidence>
<dbReference type="AlphaFoldDB" id="A0A1H1WLZ1"/>
<comment type="cofactor">
    <cofactor evidence="11">
        <name>Zn(2+)</name>
        <dbReference type="ChEBI" id="CHEBI:29105"/>
    </cofactor>
    <text evidence="11">Binds 2 Zn(2+) ions per monomer.</text>
</comment>
<keyword evidence="7 11" id="KW-0346">Stress response</keyword>
<dbReference type="InterPro" id="IPR002939">
    <property type="entry name" value="DnaJ_C"/>
</dbReference>
<dbReference type="SUPFAM" id="SSF49493">
    <property type="entry name" value="HSP40/DnaJ peptide-binding domain"/>
    <property type="match status" value="2"/>
</dbReference>
<evidence type="ECO:0000256" key="3">
    <source>
        <dbReference type="ARBA" id="ARBA00022723"/>
    </source>
</evidence>
<keyword evidence="2 11" id="KW-0235">DNA replication</keyword>
<comment type="function">
    <text evidence="11">Participates actively in the response to hyperosmotic and heat shock by preventing the aggregation of stress-denatured proteins and by disaggregating proteins, also in an autonomous, DnaK-independent fashion. Unfolded proteins bind initially to DnaJ; upon interaction with the DnaJ-bound protein, DnaK hydrolyzes its bound ATP, resulting in the formation of a stable complex. GrpE releases ADP from DnaK; ATP binding to DnaK triggers the release of the substrate protein, thus completing the reaction cycle. Several rounds of ATP-dependent interactions between DnaJ, DnaK and GrpE are required for fully efficient folding. Also involved, together with DnaK and GrpE, in the DNA replication of plasmids through activation of initiation proteins.</text>
</comment>
<dbReference type="GO" id="GO:0051082">
    <property type="term" value="F:unfolded protein binding"/>
    <property type="evidence" value="ECO:0007669"/>
    <property type="project" value="UniProtKB-UniRule"/>
</dbReference>
<evidence type="ECO:0000313" key="16">
    <source>
        <dbReference type="Proteomes" id="UP000198859"/>
    </source>
</evidence>
<comment type="caution">
    <text evidence="11">Lacks conserved residue(s) required for the propagation of feature annotation.</text>
</comment>
<evidence type="ECO:0000256" key="6">
    <source>
        <dbReference type="ARBA" id="ARBA00022833"/>
    </source>
</evidence>
<dbReference type="Pfam" id="PF01556">
    <property type="entry name" value="DnaJ_C"/>
    <property type="match status" value="1"/>
</dbReference>
<dbReference type="GO" id="GO:0031072">
    <property type="term" value="F:heat shock protein binding"/>
    <property type="evidence" value="ECO:0007669"/>
    <property type="project" value="InterPro"/>
</dbReference>
<dbReference type="Pfam" id="PF00226">
    <property type="entry name" value="DnaJ"/>
    <property type="match status" value="1"/>
</dbReference>
<protein>
    <recommendedName>
        <fullName evidence="10 11">Chaperone protein DnaJ</fullName>
    </recommendedName>
</protein>
<dbReference type="InterPro" id="IPR012724">
    <property type="entry name" value="DnaJ"/>
</dbReference>
<dbReference type="Proteomes" id="UP000198859">
    <property type="component" value="Chromosome I"/>
</dbReference>
<evidence type="ECO:0000256" key="5">
    <source>
        <dbReference type="ARBA" id="ARBA00022771"/>
    </source>
</evidence>
<dbReference type="Gene3D" id="2.10.230.10">
    <property type="entry name" value="Heat shock protein DnaJ, cysteine-rich domain"/>
    <property type="match status" value="1"/>
</dbReference>
<dbReference type="GO" id="GO:0042026">
    <property type="term" value="P:protein refolding"/>
    <property type="evidence" value="ECO:0007669"/>
    <property type="project" value="TreeGrafter"/>
</dbReference>
<keyword evidence="6 11" id="KW-0862">Zinc</keyword>
<dbReference type="SMART" id="SM00271">
    <property type="entry name" value="DnaJ"/>
    <property type="match status" value="1"/>
</dbReference>
<sequence length="396" mass="40115">MANNADWATKDFYQVLGVAKDADQAAIKKAYRKLARENHPDSKPGDKAAEDRFKSVAEAYDVVGDQDKRAQYDEMRSLYGAGAGFGRGGGGGGFPGGFGGGRPGTGTRPGGAGGFDVGDLFGDLFRQGGQGGGGGFGGSRGPRPAKGADVEAEATIAFADALAGTTISLRLRSDAPCPTCSGTGGKPGTRPHVCGTCDGAGMVASTVGGGFSMNETCPECHGRQLVYDESCPTCHGSGRGVSSRTISARIPAGVKDGQRIRLKGKGASGENGGPAGDLLVTVKVGSHRLFGRKGDHLTLEVPVGFDEAALGAEIKVPTLGGAPVTLRVPAGTPSGRVFRVRGRGAPRKDGSPGDLLVTVLVEVPPTLGDDARSAVEAYRAARAGHDPRAGLLEGGA</sequence>
<dbReference type="OrthoDB" id="9779889at2"/>
<dbReference type="Gene3D" id="2.60.260.20">
    <property type="entry name" value="Urease metallochaperone UreE, N-terminal domain"/>
    <property type="match status" value="2"/>
</dbReference>
<evidence type="ECO:0000256" key="2">
    <source>
        <dbReference type="ARBA" id="ARBA00022705"/>
    </source>
</evidence>
<keyword evidence="3 11" id="KW-0479">Metal-binding</keyword>
<dbReference type="GO" id="GO:0006260">
    <property type="term" value="P:DNA replication"/>
    <property type="evidence" value="ECO:0007669"/>
    <property type="project" value="UniProtKB-KW"/>
</dbReference>
<dbReference type="InterPro" id="IPR001305">
    <property type="entry name" value="HSP_DnaJ_Cys-rich_dom"/>
</dbReference>
<evidence type="ECO:0000256" key="9">
    <source>
        <dbReference type="ARBA" id="ARBA00061004"/>
    </source>
</evidence>
<dbReference type="NCBIfam" id="NF008035">
    <property type="entry name" value="PRK10767.1"/>
    <property type="match status" value="1"/>
</dbReference>
<comment type="subcellular location">
    <subcellularLocation>
        <location evidence="11">Cytoplasm</location>
    </subcellularLocation>
</comment>
<feature type="binding site" evidence="11">
    <location>
        <position position="180"/>
    </location>
    <ligand>
        <name>Zn(2+)</name>
        <dbReference type="ChEBI" id="CHEBI:29105"/>
        <label>1</label>
    </ligand>
</feature>
<keyword evidence="1 11" id="KW-0963">Cytoplasm</keyword>
<dbReference type="InterPro" id="IPR036410">
    <property type="entry name" value="HSP_DnaJ_Cys-rich_dom_sf"/>
</dbReference>
<feature type="binding site" evidence="11">
    <location>
        <position position="197"/>
    </location>
    <ligand>
        <name>Zn(2+)</name>
        <dbReference type="ChEBI" id="CHEBI:29105"/>
        <label>2</label>
    </ligand>
</feature>
<dbReference type="PANTHER" id="PTHR43096">
    <property type="entry name" value="DNAJ HOMOLOG 1, MITOCHONDRIAL-RELATED"/>
    <property type="match status" value="1"/>
</dbReference>
<evidence type="ECO:0000259" key="13">
    <source>
        <dbReference type="PROSITE" id="PS50076"/>
    </source>
</evidence>
<feature type="binding site" evidence="11">
    <location>
        <position position="234"/>
    </location>
    <ligand>
        <name>Zn(2+)</name>
        <dbReference type="ChEBI" id="CHEBI:29105"/>
        <label>1</label>
    </ligand>
</feature>
<dbReference type="Gene3D" id="1.10.287.110">
    <property type="entry name" value="DnaJ domain"/>
    <property type="match status" value="1"/>
</dbReference>
<dbReference type="InterPro" id="IPR036869">
    <property type="entry name" value="J_dom_sf"/>
</dbReference>
<name>A0A1H1WLZ1_9ACTN</name>
<dbReference type="GO" id="GO:0005737">
    <property type="term" value="C:cytoplasm"/>
    <property type="evidence" value="ECO:0007669"/>
    <property type="project" value="UniProtKB-SubCell"/>
</dbReference>
<dbReference type="CDD" id="cd10719">
    <property type="entry name" value="DnaJ_zf"/>
    <property type="match status" value="1"/>
</dbReference>
<evidence type="ECO:0000256" key="11">
    <source>
        <dbReference type="HAMAP-Rule" id="MF_01152"/>
    </source>
</evidence>
<dbReference type="PROSITE" id="PS50076">
    <property type="entry name" value="DNAJ_2"/>
    <property type="match status" value="1"/>
</dbReference>
<dbReference type="HAMAP" id="MF_01152">
    <property type="entry name" value="DnaJ"/>
    <property type="match status" value="1"/>
</dbReference>
<dbReference type="SUPFAM" id="SSF57938">
    <property type="entry name" value="DnaJ/Hsp40 cysteine-rich domain"/>
    <property type="match status" value="1"/>
</dbReference>
<feature type="binding site" evidence="11">
    <location>
        <position position="194"/>
    </location>
    <ligand>
        <name>Zn(2+)</name>
        <dbReference type="ChEBI" id="CHEBI:29105"/>
        <label>2</label>
    </ligand>
</feature>
<feature type="domain" description="J" evidence="13">
    <location>
        <begin position="11"/>
        <end position="76"/>
    </location>
</feature>
<evidence type="ECO:0000256" key="8">
    <source>
        <dbReference type="ARBA" id="ARBA00023186"/>
    </source>
</evidence>
<dbReference type="FunFam" id="2.10.230.10:FF:000002">
    <property type="entry name" value="Molecular chaperone DnaJ"/>
    <property type="match status" value="1"/>
</dbReference>
<comment type="similarity">
    <text evidence="9 11">Belongs to the DnaJ family.</text>
</comment>
<dbReference type="RefSeq" id="WP_091731644.1">
    <property type="nucleotide sequence ID" value="NZ_LT629757.1"/>
</dbReference>
<evidence type="ECO:0000256" key="1">
    <source>
        <dbReference type="ARBA" id="ARBA00022490"/>
    </source>
</evidence>
<dbReference type="CDD" id="cd06257">
    <property type="entry name" value="DnaJ"/>
    <property type="match status" value="1"/>
</dbReference>
<dbReference type="EMBL" id="LT629757">
    <property type="protein sequence ID" value="SDS97376.1"/>
    <property type="molecule type" value="Genomic_DNA"/>
</dbReference>
<comment type="domain">
    <text evidence="11">The J domain is necessary and sufficient to stimulate DnaK ATPase activity. Zinc center 1 plays an important role in the autonomous, DnaK-independent chaperone activity of DnaJ. Zinc center 2 is essential for interaction with DnaK and for DnaJ activity.</text>
</comment>
<feature type="zinc finger region" description="CR-type" evidence="12">
    <location>
        <begin position="164"/>
        <end position="243"/>
    </location>
</feature>
<feature type="binding site" evidence="11">
    <location>
        <position position="231"/>
    </location>
    <ligand>
        <name>Zn(2+)</name>
        <dbReference type="ChEBI" id="CHEBI:29105"/>
        <label>1</label>
    </ligand>
</feature>
<dbReference type="PRINTS" id="PR00625">
    <property type="entry name" value="JDOMAIN"/>
</dbReference>
<dbReference type="Pfam" id="PF00684">
    <property type="entry name" value="DnaJ_CXXCXGXG"/>
    <property type="match status" value="1"/>
</dbReference>
<keyword evidence="5 11" id="KW-0863">Zinc-finger</keyword>